<protein>
    <submittedName>
        <fullName evidence="8">Lysine transporter LysE</fullName>
    </submittedName>
    <submittedName>
        <fullName evidence="7">Transporter, LysE family</fullName>
    </submittedName>
</protein>
<evidence type="ECO:0000256" key="4">
    <source>
        <dbReference type="ARBA" id="ARBA00022989"/>
    </source>
</evidence>
<evidence type="ECO:0000256" key="6">
    <source>
        <dbReference type="SAM" id="Phobius"/>
    </source>
</evidence>
<dbReference type="EMBL" id="NXIG01000011">
    <property type="protein sequence ID" value="RXI29577.1"/>
    <property type="molecule type" value="Genomic_DNA"/>
</dbReference>
<dbReference type="OrthoDB" id="9807053at2"/>
<evidence type="ECO:0000256" key="1">
    <source>
        <dbReference type="ARBA" id="ARBA00004651"/>
    </source>
</evidence>
<feature type="transmembrane region" description="Helical" evidence="6">
    <location>
        <begin position="151"/>
        <end position="176"/>
    </location>
</feature>
<evidence type="ECO:0000313" key="10">
    <source>
        <dbReference type="Proteomes" id="UP000290588"/>
    </source>
</evidence>
<feature type="transmembrane region" description="Helical" evidence="6">
    <location>
        <begin position="119"/>
        <end position="145"/>
    </location>
</feature>
<dbReference type="PANTHER" id="PTHR30086:SF20">
    <property type="entry name" value="ARGININE EXPORTER PROTEIN ARGO-RELATED"/>
    <property type="match status" value="1"/>
</dbReference>
<dbReference type="KEGG" id="aell:AELL_1635"/>
<dbReference type="Proteomes" id="UP000262582">
    <property type="component" value="Chromosome"/>
</dbReference>
<dbReference type="Pfam" id="PF01810">
    <property type="entry name" value="LysE"/>
    <property type="match status" value="1"/>
</dbReference>
<feature type="transmembrane region" description="Helical" evidence="6">
    <location>
        <begin position="45"/>
        <end position="68"/>
    </location>
</feature>
<evidence type="ECO:0000256" key="5">
    <source>
        <dbReference type="ARBA" id="ARBA00023136"/>
    </source>
</evidence>
<dbReference type="PANTHER" id="PTHR30086">
    <property type="entry name" value="ARGININE EXPORTER PROTEIN ARGO"/>
    <property type="match status" value="1"/>
</dbReference>
<evidence type="ECO:0000313" key="8">
    <source>
        <dbReference type="EMBL" id="RXI29577.1"/>
    </source>
</evidence>
<feature type="transmembrane region" description="Helical" evidence="6">
    <location>
        <begin position="12"/>
        <end position="33"/>
    </location>
</feature>
<dbReference type="AlphaFoldDB" id="A0A347U8W3"/>
<keyword evidence="2" id="KW-1003">Cell membrane</keyword>
<keyword evidence="4 6" id="KW-1133">Transmembrane helix</keyword>
<proteinExistence type="predicted"/>
<keyword evidence="5 6" id="KW-0472">Membrane</keyword>
<dbReference type="GO" id="GO:0005886">
    <property type="term" value="C:plasma membrane"/>
    <property type="evidence" value="ECO:0007669"/>
    <property type="project" value="UniProtKB-SubCell"/>
</dbReference>
<reference evidence="7 9" key="2">
    <citation type="submission" date="2018-08" db="EMBL/GenBank/DDBJ databases">
        <title>Complete genome of the Arcobacter ellisii type strain LMG 26155.</title>
        <authorList>
            <person name="Miller W.G."/>
            <person name="Yee E."/>
            <person name="Bono J.L."/>
        </authorList>
    </citation>
    <scope>NUCLEOTIDE SEQUENCE [LARGE SCALE GENOMIC DNA]</scope>
    <source>
        <strain evidence="7 9">LMG 26155</strain>
    </source>
</reference>
<organism evidence="8 10">
    <name type="scientific">Arcobacter ellisii</name>
    <dbReference type="NCBI Taxonomy" id="913109"/>
    <lineage>
        <taxon>Bacteria</taxon>
        <taxon>Pseudomonadati</taxon>
        <taxon>Campylobacterota</taxon>
        <taxon>Epsilonproteobacteria</taxon>
        <taxon>Campylobacterales</taxon>
        <taxon>Arcobacteraceae</taxon>
        <taxon>Arcobacter</taxon>
    </lineage>
</organism>
<dbReference type="InterPro" id="IPR001123">
    <property type="entry name" value="LeuE-type"/>
</dbReference>
<dbReference type="RefSeq" id="WP_118917469.1">
    <property type="nucleotide sequence ID" value="NZ_CP032097.1"/>
</dbReference>
<dbReference type="PIRSF" id="PIRSF006324">
    <property type="entry name" value="LeuE"/>
    <property type="match status" value="1"/>
</dbReference>
<dbReference type="GO" id="GO:0015171">
    <property type="term" value="F:amino acid transmembrane transporter activity"/>
    <property type="evidence" value="ECO:0007669"/>
    <property type="project" value="TreeGrafter"/>
</dbReference>
<keyword evidence="9" id="KW-1185">Reference proteome</keyword>
<reference evidence="8 10" key="1">
    <citation type="submission" date="2017-09" db="EMBL/GenBank/DDBJ databases">
        <title>Genomics of the genus Arcobacter.</title>
        <authorList>
            <person name="Perez-Cataluna A."/>
            <person name="Figueras M.J."/>
            <person name="Salas-Masso N."/>
        </authorList>
    </citation>
    <scope>NUCLEOTIDE SEQUENCE [LARGE SCALE GENOMIC DNA]</scope>
    <source>
        <strain evidence="8 10">CECT 7837</strain>
    </source>
</reference>
<evidence type="ECO:0000256" key="2">
    <source>
        <dbReference type="ARBA" id="ARBA00022475"/>
    </source>
</evidence>
<name>A0A347U8W3_9BACT</name>
<sequence length="211" mass="23417">MLDFSLYINEFLLVVITMFFATVSPGPDFAFILKQAVTYGKKTSIYTALGIGSAVSIHIFYTIIGIGLIISKSLILFTIVKFLGAGYLIYLGYKSFKSSGFKIDKEKSSEIITIGNKQAFLLGFLCNVLNPKAAFFIISIFTVTISAETPFIVQSIYGLSCILVVSSWYIFLAFVLSQDNIRVFFNKFGKWFDKTVGMILISMGIKVALSK</sequence>
<dbReference type="Proteomes" id="UP000290588">
    <property type="component" value="Unassembled WGS sequence"/>
</dbReference>
<evidence type="ECO:0000256" key="3">
    <source>
        <dbReference type="ARBA" id="ARBA00022692"/>
    </source>
</evidence>
<comment type="subcellular location">
    <subcellularLocation>
        <location evidence="1">Cell membrane</location>
        <topology evidence="1">Multi-pass membrane protein</topology>
    </subcellularLocation>
</comment>
<accession>A0A347U8W3</accession>
<dbReference type="EMBL" id="CP032097">
    <property type="protein sequence ID" value="AXX95291.1"/>
    <property type="molecule type" value="Genomic_DNA"/>
</dbReference>
<evidence type="ECO:0000313" key="7">
    <source>
        <dbReference type="EMBL" id="AXX95291.1"/>
    </source>
</evidence>
<keyword evidence="3 6" id="KW-0812">Transmembrane</keyword>
<feature type="transmembrane region" description="Helical" evidence="6">
    <location>
        <begin position="74"/>
        <end position="93"/>
    </location>
</feature>
<gene>
    <name evidence="7" type="ORF">AELL_1635</name>
    <name evidence="8" type="ORF">CP962_10965</name>
</gene>
<evidence type="ECO:0000313" key="9">
    <source>
        <dbReference type="Proteomes" id="UP000262582"/>
    </source>
</evidence>